<evidence type="ECO:0000256" key="3">
    <source>
        <dbReference type="SAM" id="MobiDB-lite"/>
    </source>
</evidence>
<proteinExistence type="predicted"/>
<dbReference type="InterPro" id="IPR001806">
    <property type="entry name" value="Small_GTPase"/>
</dbReference>
<dbReference type="STRING" id="48709.A0A1D2NGM1"/>
<dbReference type="SUPFAM" id="SSF52540">
    <property type="entry name" value="P-loop containing nucleoside triphosphate hydrolases"/>
    <property type="match status" value="1"/>
</dbReference>
<keyword evidence="2" id="KW-0342">GTP-binding</keyword>
<dbReference type="OrthoDB" id="6020506at2759"/>
<dbReference type="GO" id="GO:0005525">
    <property type="term" value="F:GTP binding"/>
    <property type="evidence" value="ECO:0007669"/>
    <property type="project" value="UniProtKB-KW"/>
</dbReference>
<dbReference type="PROSITE" id="PS51419">
    <property type="entry name" value="RAB"/>
    <property type="match status" value="1"/>
</dbReference>
<accession>A0A1D2NGM1</accession>
<dbReference type="CDD" id="cd01873">
    <property type="entry name" value="RhoBTB"/>
    <property type="match status" value="1"/>
</dbReference>
<dbReference type="SMART" id="SM00225">
    <property type="entry name" value="BTB"/>
    <property type="match status" value="2"/>
</dbReference>
<dbReference type="Proteomes" id="UP000094527">
    <property type="component" value="Unassembled WGS sequence"/>
</dbReference>
<dbReference type="GO" id="GO:0003924">
    <property type="term" value="F:GTPase activity"/>
    <property type="evidence" value="ECO:0007669"/>
    <property type="project" value="InterPro"/>
</dbReference>
<dbReference type="Pfam" id="PF00071">
    <property type="entry name" value="Ras"/>
    <property type="match status" value="1"/>
</dbReference>
<evidence type="ECO:0000256" key="2">
    <source>
        <dbReference type="ARBA" id="ARBA00023134"/>
    </source>
</evidence>
<feature type="domain" description="BTB" evidence="4">
    <location>
        <begin position="466"/>
        <end position="529"/>
    </location>
</feature>
<dbReference type="Gene3D" id="3.30.710.10">
    <property type="entry name" value="Potassium Channel Kv1.1, Chain A"/>
    <property type="match status" value="2"/>
</dbReference>
<dbReference type="GO" id="GO:0035099">
    <property type="term" value="P:hemocyte migration"/>
    <property type="evidence" value="ECO:0007669"/>
    <property type="project" value="UniProtKB-ARBA"/>
</dbReference>
<dbReference type="Pfam" id="PF00651">
    <property type="entry name" value="BTB"/>
    <property type="match status" value="1"/>
</dbReference>
<keyword evidence="1" id="KW-0547">Nucleotide-binding</keyword>
<dbReference type="AlphaFoldDB" id="A0A1D2NGM1"/>
<feature type="region of interest" description="Disordered" evidence="3">
    <location>
        <begin position="657"/>
        <end position="696"/>
    </location>
</feature>
<keyword evidence="6" id="KW-1185">Reference proteome</keyword>
<dbReference type="PRINTS" id="PR00449">
    <property type="entry name" value="RASTRNSFRMNG"/>
</dbReference>
<protein>
    <submittedName>
        <fullName evidence="5">Rho-related BTB domain-containing protein 1</fullName>
    </submittedName>
</protein>
<comment type="caution">
    <text evidence="5">The sequence shown here is derived from an EMBL/GenBank/DDBJ whole genome shotgun (WGS) entry which is preliminary data.</text>
</comment>
<dbReference type="InterPro" id="IPR011333">
    <property type="entry name" value="SKP1/BTB/POZ_sf"/>
</dbReference>
<evidence type="ECO:0000313" key="5">
    <source>
        <dbReference type="EMBL" id="ODN04408.1"/>
    </source>
</evidence>
<dbReference type="EMBL" id="LJIJ01000044">
    <property type="protein sequence ID" value="ODN04408.1"/>
    <property type="molecule type" value="Genomic_DNA"/>
</dbReference>
<dbReference type="SMART" id="SM00175">
    <property type="entry name" value="RAB"/>
    <property type="match status" value="1"/>
</dbReference>
<dbReference type="SMART" id="SM00174">
    <property type="entry name" value="RHO"/>
    <property type="match status" value="1"/>
</dbReference>
<dbReference type="CDD" id="cd18499">
    <property type="entry name" value="BACK_RHOBTB"/>
    <property type="match status" value="1"/>
</dbReference>
<dbReference type="GO" id="GO:0022412">
    <property type="term" value="P:cellular process involved in reproduction in multicellular organism"/>
    <property type="evidence" value="ECO:0007669"/>
    <property type="project" value="UniProtKB-ARBA"/>
</dbReference>
<evidence type="ECO:0000313" key="6">
    <source>
        <dbReference type="Proteomes" id="UP000094527"/>
    </source>
</evidence>
<dbReference type="GO" id="GO:0001667">
    <property type="term" value="P:ameboidal-type cell migration"/>
    <property type="evidence" value="ECO:0007669"/>
    <property type="project" value="UniProtKB-ARBA"/>
</dbReference>
<dbReference type="PROSITE" id="PS50097">
    <property type="entry name" value="BTB"/>
    <property type="match status" value="1"/>
</dbReference>
<dbReference type="SUPFAM" id="SSF54695">
    <property type="entry name" value="POZ domain"/>
    <property type="match status" value="2"/>
</dbReference>
<sequence length="696" mass="80575">METHESVGQELVKCVLVGDTAVGKTRLICARACNSRVSLRQLLRQHVPTVWAIDQYRIYKEVLERSIATVDGVQVSLRLWDTFGDHEKDRRFAYGRSDVILLCFSLGNRNSLLHCKSMWFSEIRRFCPETPVILVGCKNDLRFLCRDPTYLAYCRPSPFIRPTRECDLVMPEQARAMAKELGVSYYETSVLTYHGVNNVFENAIRAALICRRNQRFWMTNLKHIQQPLLQAPYCPPKKELNTIEVFPGTYWADMKTMLASQCFPDLVFVIGEFEINAHRFLVSAGAPEFLWFLEAETYTACRRNSEASETTSESTADETEWLLKTQTPVDTTGFVNELFSCSSEFDWCPERTQTNNNCDIIEHVTTRAASDSLGKVQVVVHFSDKVSYDTIRSHVHFLYTGELPQNVSSTIEELKETAEMLKTPVFADYVDVWHRCDNRQMVDLKKAYRQYLKTSLWSKCTEGLSTDVVFHMDDGKVPAHRALLMARSDVMRAMFSGDFRERRSQSVSLPGVKRETFLCFLEYLYTDSVCPHVPVDIGVSVIELANRLCLTRLINLLENTMINLFAQKQSHGMDVIEDCIKILESAQLHNAEQLAQWCLLHLATNYDYVCRKHNKIFKELSVENRQWISQNRWPPIWYVKDFDYYQKALMERYKMDNPAKKSRKRNNSGCLCFPGKSRRDDQEDRNKEIMPVVPQS</sequence>
<organism evidence="5 6">
    <name type="scientific">Orchesella cincta</name>
    <name type="common">Springtail</name>
    <name type="synonym">Podura cincta</name>
    <dbReference type="NCBI Taxonomy" id="48709"/>
    <lineage>
        <taxon>Eukaryota</taxon>
        <taxon>Metazoa</taxon>
        <taxon>Ecdysozoa</taxon>
        <taxon>Arthropoda</taxon>
        <taxon>Hexapoda</taxon>
        <taxon>Collembola</taxon>
        <taxon>Entomobryomorpha</taxon>
        <taxon>Entomobryoidea</taxon>
        <taxon>Orchesellidae</taxon>
        <taxon>Orchesellinae</taxon>
        <taxon>Orchesella</taxon>
    </lineage>
</organism>
<gene>
    <name evidence="5" type="ORF">Ocin01_02272</name>
</gene>
<dbReference type="GO" id="GO:0003006">
    <property type="term" value="P:developmental process involved in reproduction"/>
    <property type="evidence" value="ECO:0007669"/>
    <property type="project" value="UniProtKB-ARBA"/>
</dbReference>
<dbReference type="InterPro" id="IPR003578">
    <property type="entry name" value="Small_GTPase_Rho"/>
</dbReference>
<name>A0A1D2NGM1_ORCCI</name>
<dbReference type="FunFam" id="3.40.50.300:FF:000177">
    <property type="entry name" value="Rho-related BTB domain-containing protein 2"/>
    <property type="match status" value="1"/>
</dbReference>
<dbReference type="GO" id="GO:0035006">
    <property type="term" value="P:melanization defense response"/>
    <property type="evidence" value="ECO:0007669"/>
    <property type="project" value="UniProtKB-ARBA"/>
</dbReference>
<feature type="compositionally biased region" description="Basic and acidic residues" evidence="3">
    <location>
        <begin position="677"/>
        <end position="688"/>
    </location>
</feature>
<dbReference type="PROSITE" id="PS51421">
    <property type="entry name" value="RAS"/>
    <property type="match status" value="1"/>
</dbReference>
<evidence type="ECO:0000259" key="4">
    <source>
        <dbReference type="PROSITE" id="PS50097"/>
    </source>
</evidence>
<dbReference type="GO" id="GO:0007264">
    <property type="term" value="P:small GTPase-mediated signal transduction"/>
    <property type="evidence" value="ECO:0007669"/>
    <property type="project" value="InterPro"/>
</dbReference>
<evidence type="ECO:0000256" key="1">
    <source>
        <dbReference type="ARBA" id="ARBA00022741"/>
    </source>
</evidence>
<reference evidence="5 6" key="1">
    <citation type="journal article" date="2016" name="Genome Biol. Evol.">
        <title>Gene Family Evolution Reflects Adaptation to Soil Environmental Stressors in the Genome of the Collembolan Orchesella cincta.</title>
        <authorList>
            <person name="Faddeeva-Vakhrusheva A."/>
            <person name="Derks M.F."/>
            <person name="Anvar S.Y."/>
            <person name="Agamennone V."/>
            <person name="Suring W."/>
            <person name="Smit S."/>
            <person name="van Straalen N.M."/>
            <person name="Roelofs D."/>
        </authorList>
    </citation>
    <scope>NUCLEOTIDE SEQUENCE [LARGE SCALE GENOMIC DNA]</scope>
    <source>
        <tissue evidence="5">Mixed pool</tissue>
    </source>
</reference>
<dbReference type="PROSITE" id="PS51420">
    <property type="entry name" value="RHO"/>
    <property type="match status" value="1"/>
</dbReference>
<dbReference type="PANTHER" id="PTHR24072">
    <property type="entry name" value="RHO FAMILY GTPASE"/>
    <property type="match status" value="1"/>
</dbReference>
<dbReference type="Gene3D" id="3.40.50.300">
    <property type="entry name" value="P-loop containing nucleotide triphosphate hydrolases"/>
    <property type="match status" value="1"/>
</dbReference>
<dbReference type="InterPro" id="IPR027417">
    <property type="entry name" value="P-loop_NTPase"/>
</dbReference>
<dbReference type="InterPro" id="IPR000210">
    <property type="entry name" value="BTB/POZ_dom"/>
</dbReference>
<dbReference type="SMART" id="SM00173">
    <property type="entry name" value="RAS"/>
    <property type="match status" value="1"/>
</dbReference>
<dbReference type="OMA" id="TIDKDCN"/>